<dbReference type="AlphaFoldDB" id="A0A428YP06"/>
<dbReference type="RefSeq" id="WP_037270025.1">
    <property type="nucleotide sequence ID" value="NZ_QHKI01000069.1"/>
</dbReference>
<dbReference type="OrthoDB" id="3676141at2"/>
<evidence type="ECO:0000313" key="1">
    <source>
        <dbReference type="EMBL" id="RSM69851.1"/>
    </source>
</evidence>
<gene>
    <name evidence="1" type="ORF">DMH04_45745</name>
</gene>
<evidence type="ECO:0000313" key="2">
    <source>
        <dbReference type="Proteomes" id="UP000287547"/>
    </source>
</evidence>
<dbReference type="Proteomes" id="UP000287547">
    <property type="component" value="Unassembled WGS sequence"/>
</dbReference>
<organism evidence="1 2">
    <name type="scientific">Kibdelosporangium aridum</name>
    <dbReference type="NCBI Taxonomy" id="2030"/>
    <lineage>
        <taxon>Bacteria</taxon>
        <taxon>Bacillati</taxon>
        <taxon>Actinomycetota</taxon>
        <taxon>Actinomycetes</taxon>
        <taxon>Pseudonocardiales</taxon>
        <taxon>Pseudonocardiaceae</taxon>
        <taxon>Kibdelosporangium</taxon>
    </lineage>
</organism>
<comment type="caution">
    <text evidence="1">The sequence shown here is derived from an EMBL/GenBank/DDBJ whole genome shotgun (WGS) entry which is preliminary data.</text>
</comment>
<accession>A0A428YP06</accession>
<sequence length="182" mass="19799">MKIALPSHRGTLVAVAGATSPAKTEIVDALAKHLGPATLTIGTRSQPDPETSIDALAKVDGRAAEDAITIVRMAESAAVRASNLVITARPVLDELARYRAARKIRHEYVQHHVMRRVEDTVAWEAADYDFVVWSRSPFPSPGVRAFEAALSEVLKDLCVPYHSLCPPLINETVERLVASIAR</sequence>
<name>A0A428YP06_KIBAR</name>
<proteinExistence type="predicted"/>
<dbReference type="EMBL" id="QHKI01000069">
    <property type="protein sequence ID" value="RSM69851.1"/>
    <property type="molecule type" value="Genomic_DNA"/>
</dbReference>
<reference evidence="1 2" key="1">
    <citation type="submission" date="2018-05" db="EMBL/GenBank/DDBJ databases">
        <title>Evolution of GPA BGCs.</title>
        <authorList>
            <person name="Waglechner N."/>
            <person name="Wright G.D."/>
        </authorList>
    </citation>
    <scope>NUCLEOTIDE SEQUENCE [LARGE SCALE GENOMIC DNA]</scope>
    <source>
        <strain evidence="1 2">A82846</strain>
    </source>
</reference>
<protein>
    <submittedName>
        <fullName evidence="1">Uncharacterized protein</fullName>
    </submittedName>
</protein>